<gene>
    <name evidence="3" type="ORF">ABDJ85_17195</name>
</gene>
<dbReference type="InterPro" id="IPR011723">
    <property type="entry name" value="Znf/thioredoxin_put"/>
</dbReference>
<reference evidence="3 4" key="1">
    <citation type="submission" date="2024-05" db="EMBL/GenBank/DDBJ databases">
        <title>Roseateles sp. DJS-2-20 16S ribosomal RNA gene Genome sequencing and assembly.</title>
        <authorList>
            <person name="Woo H."/>
        </authorList>
    </citation>
    <scope>NUCLEOTIDE SEQUENCE [LARGE SCALE GENOMIC DNA]</scope>
    <source>
        <strain evidence="3 4">DJS-2-20</strain>
    </source>
</reference>
<comment type="caution">
    <text evidence="3">The sequence shown here is derived from an EMBL/GenBank/DDBJ whole genome shotgun (WGS) entry which is preliminary data.</text>
</comment>
<dbReference type="Pfam" id="PF11906">
    <property type="entry name" value="DUF3426"/>
    <property type="match status" value="1"/>
</dbReference>
<accession>A0ABV0G666</accession>
<feature type="compositionally biased region" description="Low complexity" evidence="1">
    <location>
        <begin position="111"/>
        <end position="127"/>
    </location>
</feature>
<feature type="region of interest" description="Disordered" evidence="1">
    <location>
        <begin position="52"/>
        <end position="127"/>
    </location>
</feature>
<dbReference type="NCBIfam" id="TIGR02098">
    <property type="entry name" value="MJ0042_CXXC"/>
    <property type="match status" value="1"/>
</dbReference>
<keyword evidence="4" id="KW-1185">Reference proteome</keyword>
<dbReference type="RefSeq" id="WP_347706025.1">
    <property type="nucleotide sequence ID" value="NZ_JBDPZD010000006.1"/>
</dbReference>
<sequence>MSLATRCTACGTIFRIVEDQLRVSDGWVRCGRCNEVFDARELLFDMEREPAPDWPARFAPEPPPPEPPAYSAPPEAPAPAPDEPPYSPPSAPPQAWASDPPEASRRDEPEPASAPESFEPAEAPAPAEPALDTAQAFSAQRGDRLEPRWVDEPLAPFQAEALDVPTGAAPLTPTPPTPIPTEALPEFMRRARAGERWQQPAVRRGLMAASVVLCIALLAQMTLHFRDAVAALFPALRPAVVALCSVAACKVEPWKRADVLLIETTSLTQMGQRNAYKLGLSLRNTSAVEVAMPWVELSLTDASGALLARRVFPPTALVPAVDRLGPEAEKAFSLPLSTGTHRVTGYTVDVFQP</sequence>
<organism evidence="3 4">
    <name type="scientific">Roseateles paludis</name>
    <dbReference type="NCBI Taxonomy" id="3145238"/>
    <lineage>
        <taxon>Bacteria</taxon>
        <taxon>Pseudomonadati</taxon>
        <taxon>Pseudomonadota</taxon>
        <taxon>Betaproteobacteria</taxon>
        <taxon>Burkholderiales</taxon>
        <taxon>Sphaerotilaceae</taxon>
        <taxon>Roseateles</taxon>
    </lineage>
</organism>
<protein>
    <submittedName>
        <fullName evidence="3">Zinc-ribbon and DUF3426 domain-containing protein</fullName>
    </submittedName>
</protein>
<dbReference type="Pfam" id="PF13719">
    <property type="entry name" value="Zn_ribbon_5"/>
    <property type="match status" value="1"/>
</dbReference>
<dbReference type="Proteomes" id="UP001495147">
    <property type="component" value="Unassembled WGS sequence"/>
</dbReference>
<dbReference type="EMBL" id="JBDPZD010000006">
    <property type="protein sequence ID" value="MEO3693208.1"/>
    <property type="molecule type" value="Genomic_DNA"/>
</dbReference>
<evidence type="ECO:0000313" key="3">
    <source>
        <dbReference type="EMBL" id="MEO3693208.1"/>
    </source>
</evidence>
<dbReference type="InterPro" id="IPR021834">
    <property type="entry name" value="DUF3426"/>
</dbReference>
<feature type="compositionally biased region" description="Pro residues" evidence="1">
    <location>
        <begin position="60"/>
        <end position="92"/>
    </location>
</feature>
<feature type="domain" description="Zinc finger/thioredoxin putative" evidence="2">
    <location>
        <begin position="3"/>
        <end position="39"/>
    </location>
</feature>
<evidence type="ECO:0000256" key="1">
    <source>
        <dbReference type="SAM" id="MobiDB-lite"/>
    </source>
</evidence>
<name>A0ABV0G666_9BURK</name>
<evidence type="ECO:0000313" key="4">
    <source>
        <dbReference type="Proteomes" id="UP001495147"/>
    </source>
</evidence>
<proteinExistence type="predicted"/>
<evidence type="ECO:0000259" key="2">
    <source>
        <dbReference type="Pfam" id="PF13719"/>
    </source>
</evidence>